<dbReference type="EMBL" id="JACHXO010000001">
    <property type="protein sequence ID" value="MBB3193873.1"/>
    <property type="molecule type" value="Genomic_DNA"/>
</dbReference>
<protein>
    <recommendedName>
        <fullName evidence="3">DUF4279 domain-containing protein</fullName>
    </recommendedName>
</protein>
<organism evidence="1 2">
    <name type="scientific">Roseateles terrae</name>
    <dbReference type="NCBI Taxonomy" id="431060"/>
    <lineage>
        <taxon>Bacteria</taxon>
        <taxon>Pseudomonadati</taxon>
        <taxon>Pseudomonadota</taxon>
        <taxon>Betaproteobacteria</taxon>
        <taxon>Burkholderiales</taxon>
        <taxon>Sphaerotilaceae</taxon>
        <taxon>Roseateles</taxon>
    </lineage>
</organism>
<dbReference type="Proteomes" id="UP000574369">
    <property type="component" value="Unassembled WGS sequence"/>
</dbReference>
<accession>A0ABR6GRW0</accession>
<name>A0ABR6GRW0_9BURK</name>
<evidence type="ECO:0008006" key="3">
    <source>
        <dbReference type="Google" id="ProtNLM"/>
    </source>
</evidence>
<dbReference type="RefSeq" id="WP_184294246.1">
    <property type="nucleotide sequence ID" value="NZ_JACHXO010000001.1"/>
</dbReference>
<proteinExistence type="predicted"/>
<evidence type="ECO:0000313" key="2">
    <source>
        <dbReference type="Proteomes" id="UP000574369"/>
    </source>
</evidence>
<evidence type="ECO:0000313" key="1">
    <source>
        <dbReference type="EMBL" id="MBB3193873.1"/>
    </source>
</evidence>
<gene>
    <name evidence="1" type="ORF">FHS28_001238</name>
</gene>
<keyword evidence="2" id="KW-1185">Reference proteome</keyword>
<sequence>MAISDYRITLCALSRLHHVEDMASRITAPPTKVSPATPSRDDHRVFWRLEPEPGEGFDKALSRAASWACGYAERLSAIDDVALSLWCEVHSDTEFAGLSIQSADMMLLGQGGVELLVSMYAEREGADEQ</sequence>
<comment type="caution">
    <text evidence="1">The sequence shown here is derived from an EMBL/GenBank/DDBJ whole genome shotgun (WGS) entry which is preliminary data.</text>
</comment>
<reference evidence="1 2" key="1">
    <citation type="submission" date="2020-08" db="EMBL/GenBank/DDBJ databases">
        <title>Genomic Encyclopedia of Type Strains, Phase III (KMG-III): the genomes of soil and plant-associated and newly described type strains.</title>
        <authorList>
            <person name="Whitman W."/>
        </authorList>
    </citation>
    <scope>NUCLEOTIDE SEQUENCE [LARGE SCALE GENOMIC DNA]</scope>
    <source>
        <strain evidence="1 2">CECT 7247</strain>
    </source>
</reference>